<dbReference type="Gene3D" id="2.40.50.40">
    <property type="match status" value="1"/>
</dbReference>
<evidence type="ECO:0000313" key="8">
    <source>
        <dbReference type="Ensembl" id="ENSACUP00000014538.1"/>
    </source>
</evidence>
<dbReference type="Proteomes" id="UP000472269">
    <property type="component" value="Unplaced"/>
</dbReference>
<keyword evidence="6" id="KW-1133">Transmembrane helix</keyword>
<feature type="region of interest" description="Disordered" evidence="5">
    <location>
        <begin position="263"/>
        <end position="303"/>
    </location>
</feature>
<evidence type="ECO:0000256" key="3">
    <source>
        <dbReference type="ARBA" id="ARBA00022525"/>
    </source>
</evidence>
<dbReference type="InterPro" id="IPR039809">
    <property type="entry name" value="Chemokine_b/g/d"/>
</dbReference>
<name>A0A663MSX0_ATHCN</name>
<dbReference type="GO" id="GO:0030335">
    <property type="term" value="P:positive regulation of cell migration"/>
    <property type="evidence" value="ECO:0007669"/>
    <property type="project" value="TreeGrafter"/>
</dbReference>
<proteinExistence type="predicted"/>
<dbReference type="PANTHER" id="PTHR12015">
    <property type="entry name" value="SMALL INDUCIBLE CYTOKINE A"/>
    <property type="match status" value="1"/>
</dbReference>
<sequence length="445" mass="47445">PEKAKTKLPFFIVANKMPCSTECNHFASQRVEKLVRSYRRTEPSCRKQAVIFITLKSREICADPEAEWVNKIIEKLDQKAAAASPLPRDATSAVAPEEPGVFQKHIGLTVTAPSQATTPTNFFQGTGTTVLERIHVSAARMEVSSKSSPAMQDTTQVPAGVSPMTWEVAAHSEVTPEANRNSLKSPAPSTTFSAGMVSSQPTPYPTALVRGFDSTVGSTEPVGHTVNAMVDVQDTTSSSNSDPMAITKGSDHPVLYINESLDPTSARAKAPDSASSSLSSDLPSIPDSTGITTAPATPVPPATTSVSALNSTTAIDKGPFVHTNKFVSSFADAFGTRTSDYSSSVGKQESSDTLIFTSQAFSGQARVQMTTEGPNDLPLPSMSRSTTHFVISVSVVGGLMACSVTAAWLYLKFGVKPEEMSREMVEGLLYQKKGHQNNVYLMEVI</sequence>
<feature type="transmembrane region" description="Helical" evidence="6">
    <location>
        <begin position="389"/>
        <end position="411"/>
    </location>
</feature>
<evidence type="ECO:0000256" key="5">
    <source>
        <dbReference type="SAM" id="MobiDB-lite"/>
    </source>
</evidence>
<dbReference type="SUPFAM" id="SSF54117">
    <property type="entry name" value="Interleukin 8-like chemokines"/>
    <property type="match status" value="1"/>
</dbReference>
<dbReference type="InterPro" id="IPR036048">
    <property type="entry name" value="Interleukin_8-like_sf"/>
</dbReference>
<feature type="compositionally biased region" description="Polar residues" evidence="5">
    <location>
        <begin position="178"/>
        <end position="201"/>
    </location>
</feature>
<feature type="region of interest" description="Disordered" evidence="5">
    <location>
        <begin position="174"/>
        <end position="201"/>
    </location>
</feature>
<keyword evidence="2" id="KW-0202">Cytokine</keyword>
<evidence type="ECO:0000256" key="2">
    <source>
        <dbReference type="ARBA" id="ARBA00022514"/>
    </source>
</evidence>
<accession>A0A663MSX0</accession>
<dbReference type="GO" id="GO:0070098">
    <property type="term" value="P:chemokine-mediated signaling pathway"/>
    <property type="evidence" value="ECO:0007669"/>
    <property type="project" value="TreeGrafter"/>
</dbReference>
<dbReference type="GO" id="GO:0061844">
    <property type="term" value="P:antimicrobial humoral immune response mediated by antimicrobial peptide"/>
    <property type="evidence" value="ECO:0007669"/>
    <property type="project" value="TreeGrafter"/>
</dbReference>
<protein>
    <recommendedName>
        <fullName evidence="7">Chemokine interleukin-8-like domain-containing protein</fullName>
    </recommendedName>
</protein>
<comment type="subcellular location">
    <subcellularLocation>
        <location evidence="1">Secreted</location>
    </subcellularLocation>
</comment>
<keyword evidence="6" id="KW-0472">Membrane</keyword>
<dbReference type="AlphaFoldDB" id="A0A663MSX0"/>
<keyword evidence="9" id="KW-1185">Reference proteome</keyword>
<feature type="domain" description="Chemokine interleukin-8-like" evidence="7">
    <location>
        <begin position="18"/>
        <end position="76"/>
    </location>
</feature>
<dbReference type="GO" id="GO:0008009">
    <property type="term" value="F:chemokine activity"/>
    <property type="evidence" value="ECO:0007669"/>
    <property type="project" value="InterPro"/>
</dbReference>
<evidence type="ECO:0000256" key="4">
    <source>
        <dbReference type="ARBA" id="ARBA00022729"/>
    </source>
</evidence>
<evidence type="ECO:0000313" key="9">
    <source>
        <dbReference type="Proteomes" id="UP000472269"/>
    </source>
</evidence>
<dbReference type="Ensembl" id="ENSACUT00000015519.1">
    <property type="protein sequence ID" value="ENSACUP00000014538.1"/>
    <property type="gene ID" value="ENSACUG00000009781.1"/>
</dbReference>
<dbReference type="CDD" id="cd00272">
    <property type="entry name" value="Chemokine_CC"/>
    <property type="match status" value="1"/>
</dbReference>
<dbReference type="GO" id="GO:0006954">
    <property type="term" value="P:inflammatory response"/>
    <property type="evidence" value="ECO:0007669"/>
    <property type="project" value="TreeGrafter"/>
</dbReference>
<feature type="compositionally biased region" description="Low complexity" evidence="5">
    <location>
        <begin position="271"/>
        <end position="303"/>
    </location>
</feature>
<keyword evidence="3" id="KW-0964">Secreted</keyword>
<keyword evidence="6" id="KW-0812">Transmembrane</keyword>
<evidence type="ECO:0000259" key="7">
    <source>
        <dbReference type="SMART" id="SM00199"/>
    </source>
</evidence>
<dbReference type="SMART" id="SM00199">
    <property type="entry name" value="SCY"/>
    <property type="match status" value="1"/>
</dbReference>
<dbReference type="PANTHER" id="PTHR12015:SF183">
    <property type="entry name" value="C-C MOTIF CHEMOKINE 3"/>
    <property type="match status" value="1"/>
</dbReference>
<dbReference type="InterPro" id="IPR001811">
    <property type="entry name" value="Chemokine_IL8-like_dom"/>
</dbReference>
<reference evidence="8" key="2">
    <citation type="submission" date="2025-09" db="UniProtKB">
        <authorList>
            <consortium name="Ensembl"/>
        </authorList>
    </citation>
    <scope>IDENTIFICATION</scope>
</reference>
<evidence type="ECO:0000256" key="6">
    <source>
        <dbReference type="SAM" id="Phobius"/>
    </source>
</evidence>
<reference evidence="8" key="1">
    <citation type="submission" date="2025-08" db="UniProtKB">
        <authorList>
            <consortium name="Ensembl"/>
        </authorList>
    </citation>
    <scope>IDENTIFICATION</scope>
</reference>
<dbReference type="Pfam" id="PF00048">
    <property type="entry name" value="IL8"/>
    <property type="match status" value="1"/>
</dbReference>
<dbReference type="GO" id="GO:0005615">
    <property type="term" value="C:extracellular space"/>
    <property type="evidence" value="ECO:0007669"/>
    <property type="project" value="UniProtKB-KW"/>
</dbReference>
<keyword evidence="4" id="KW-0732">Signal</keyword>
<organism evidence="8 9">
    <name type="scientific">Athene cunicularia</name>
    <name type="common">Burrowing owl</name>
    <name type="synonym">Speotyto cunicularia</name>
    <dbReference type="NCBI Taxonomy" id="194338"/>
    <lineage>
        <taxon>Eukaryota</taxon>
        <taxon>Metazoa</taxon>
        <taxon>Chordata</taxon>
        <taxon>Craniata</taxon>
        <taxon>Vertebrata</taxon>
        <taxon>Euteleostomi</taxon>
        <taxon>Archelosauria</taxon>
        <taxon>Archosauria</taxon>
        <taxon>Dinosauria</taxon>
        <taxon>Saurischia</taxon>
        <taxon>Theropoda</taxon>
        <taxon>Coelurosauria</taxon>
        <taxon>Aves</taxon>
        <taxon>Neognathae</taxon>
        <taxon>Neoaves</taxon>
        <taxon>Telluraves</taxon>
        <taxon>Strigiformes</taxon>
        <taxon>Strigidae</taxon>
        <taxon>Athene</taxon>
    </lineage>
</organism>
<dbReference type="OMA" id="QNQESCG"/>
<dbReference type="GO" id="GO:0048020">
    <property type="term" value="F:CCR chemokine receptor binding"/>
    <property type="evidence" value="ECO:0007669"/>
    <property type="project" value="TreeGrafter"/>
</dbReference>
<evidence type="ECO:0000256" key="1">
    <source>
        <dbReference type="ARBA" id="ARBA00004613"/>
    </source>
</evidence>